<feature type="compositionally biased region" description="Low complexity" evidence="1">
    <location>
        <begin position="432"/>
        <end position="452"/>
    </location>
</feature>
<reference evidence="2" key="4">
    <citation type="submission" date="2025-08" db="UniProtKB">
        <authorList>
            <consortium name="Ensembl"/>
        </authorList>
    </citation>
    <scope>IDENTIFICATION</scope>
</reference>
<dbReference type="Proteomes" id="UP000314983">
    <property type="component" value="Chromosome 3"/>
</dbReference>
<protein>
    <recommendedName>
        <fullName evidence="4">NHS-like 1b</fullName>
    </recommendedName>
</protein>
<dbReference type="GeneTree" id="ENSGT00950000182963"/>
<feature type="region of interest" description="Disordered" evidence="1">
    <location>
        <begin position="828"/>
        <end position="1056"/>
    </location>
</feature>
<feature type="compositionally biased region" description="Basic residues" evidence="1">
    <location>
        <begin position="291"/>
        <end position="301"/>
    </location>
</feature>
<feature type="region of interest" description="Disordered" evidence="1">
    <location>
        <begin position="534"/>
        <end position="595"/>
    </location>
</feature>
<evidence type="ECO:0008006" key="4">
    <source>
        <dbReference type="Google" id="ProtNLM"/>
    </source>
</evidence>
<feature type="compositionally biased region" description="Polar residues" evidence="1">
    <location>
        <begin position="1527"/>
        <end position="1547"/>
    </location>
</feature>
<evidence type="ECO:0000313" key="3">
    <source>
        <dbReference type="Proteomes" id="UP000314983"/>
    </source>
</evidence>
<dbReference type="STRING" id="8005.ENSEEEP00000019799"/>
<evidence type="ECO:0000313" key="2">
    <source>
        <dbReference type="Ensembl" id="ENSEEEP00000019799.2"/>
    </source>
</evidence>
<dbReference type="Ensembl" id="ENSEEET00000020017.2">
    <property type="protein sequence ID" value="ENSEEEP00000019799.2"/>
    <property type="gene ID" value="ENSEEEG00000009690.2"/>
</dbReference>
<feature type="compositionally biased region" description="Pro residues" evidence="1">
    <location>
        <begin position="953"/>
        <end position="962"/>
    </location>
</feature>
<feature type="region of interest" description="Disordered" evidence="1">
    <location>
        <begin position="468"/>
        <end position="493"/>
    </location>
</feature>
<gene>
    <name evidence="2" type="primary">nhsl1b</name>
</gene>
<feature type="compositionally biased region" description="Polar residues" evidence="1">
    <location>
        <begin position="829"/>
        <end position="856"/>
    </location>
</feature>
<feature type="compositionally biased region" description="Polar residues" evidence="1">
    <location>
        <begin position="1403"/>
        <end position="1427"/>
    </location>
</feature>
<feature type="compositionally biased region" description="Polar residues" evidence="1">
    <location>
        <begin position="581"/>
        <end position="591"/>
    </location>
</feature>
<feature type="compositionally biased region" description="Pro residues" evidence="1">
    <location>
        <begin position="1036"/>
        <end position="1048"/>
    </location>
</feature>
<reference evidence="2" key="3">
    <citation type="submission" date="2020-05" db="EMBL/GenBank/DDBJ databases">
        <title>Electrophorus electricus (electric eel) genome, fEleEle1, primary haplotype.</title>
        <authorList>
            <person name="Myers G."/>
            <person name="Meyer A."/>
            <person name="Fedrigo O."/>
            <person name="Formenti G."/>
            <person name="Rhie A."/>
            <person name="Tracey A."/>
            <person name="Sims Y."/>
            <person name="Jarvis E.D."/>
        </authorList>
    </citation>
    <scope>NUCLEOTIDE SEQUENCE [LARGE SCALE GENOMIC DNA]</scope>
</reference>
<feature type="compositionally biased region" description="Polar residues" evidence="1">
    <location>
        <begin position="543"/>
        <end position="558"/>
    </location>
</feature>
<feature type="region of interest" description="Disordered" evidence="1">
    <location>
        <begin position="1192"/>
        <end position="1593"/>
    </location>
</feature>
<feature type="region of interest" description="Disordered" evidence="1">
    <location>
        <begin position="745"/>
        <end position="764"/>
    </location>
</feature>
<feature type="compositionally biased region" description="Acidic residues" evidence="1">
    <location>
        <begin position="1297"/>
        <end position="1311"/>
    </location>
</feature>
<keyword evidence="3" id="KW-1185">Reference proteome</keyword>
<dbReference type="PANTHER" id="PTHR23039:SF3">
    <property type="entry name" value="NHS-LIKE PROTEIN 1"/>
    <property type="match status" value="1"/>
</dbReference>
<feature type="compositionally biased region" description="Polar residues" evidence="1">
    <location>
        <begin position="174"/>
        <end position="193"/>
    </location>
</feature>
<feature type="region of interest" description="Disordered" evidence="1">
    <location>
        <begin position="174"/>
        <end position="240"/>
    </location>
</feature>
<feature type="compositionally biased region" description="Low complexity" evidence="1">
    <location>
        <begin position="570"/>
        <end position="580"/>
    </location>
</feature>
<dbReference type="Pfam" id="PF15273">
    <property type="entry name" value="NHS"/>
    <property type="match status" value="2"/>
</dbReference>
<feature type="compositionally biased region" description="Basic and acidic residues" evidence="1">
    <location>
        <begin position="1376"/>
        <end position="1386"/>
    </location>
</feature>
<dbReference type="InterPro" id="IPR024845">
    <property type="entry name" value="NHS-like"/>
</dbReference>
<dbReference type="OMA" id="QVIWNKA"/>
<feature type="compositionally biased region" description="Basic and acidic residues" evidence="1">
    <location>
        <begin position="1245"/>
        <end position="1261"/>
    </location>
</feature>
<feature type="region of interest" description="Disordered" evidence="1">
    <location>
        <begin position="1144"/>
        <end position="1165"/>
    </location>
</feature>
<feature type="compositionally biased region" description="Low complexity" evidence="1">
    <location>
        <begin position="1505"/>
        <end position="1520"/>
    </location>
</feature>
<name>A0A4W4F5F5_ELEEL</name>
<reference evidence="2" key="5">
    <citation type="submission" date="2025-09" db="UniProtKB">
        <authorList>
            <consortium name="Ensembl"/>
        </authorList>
    </citation>
    <scope>IDENTIFICATION</scope>
</reference>
<sequence length="1593" mass="171425">MPFHERSIEPRRVCRLKGDDRSPEEENEFIIVDGRKVRKSVLFSSLEEVCCHALSSILRQLSDLSRHASDIFFELEMQAGMIYERTYRIQGRLENLQNTAGRFDHRKVKIPVSNLDEESKWTVHYTAPWHQQENVFAPVSRPACVEELHRQAKVNLKTALRECDKLRKDGFRSSQYYSQGPTFSGSAHSYSSQQDDEDADAEDADNKSIASSGEQETRAHPMRAQTPVQREGPEVDGQELRYKTLPTPEEKMRQQAQAIVTDIVPINVTGETFDRQASVRRSLINMDTLARRPKKAKRRKTISGLPDHVQPDLAAKGRGGELRPQSMFIPGHYSTLARSSSVCSTLMRSEKKDSGCQTEEVKIVPPSMRRIRAQRGQGIAAQMAGISTSATNVSTVSDGPSSGPPVRIMAPHCNGELLRCHSLPRGARVSLNAAPPCSSSPSGPGNGSATPPRHIGKLQADETVVHMRNTPRTSTPARPKSQEVRGSRGEWGSISGPACVVSPHAPYSTSLIPNATLSCSSEVIALHAAPIPNHQPHAEPLTMASTHNGVSSPSTTAGADTPEADTQRASQSDSSLTSHSTVAAGTASSDEQWIYDTPENVPSRRTLTSNCSTPIAQLYNSLEHSSKGTDSSSLYSMDNDGYYTSMHLDSGLTAKSHSVAGRPTRHSMYECMSQLGDRASWYSDRSLSRSISLRKCKKPPLPPARTDSLRRKPKHVSHANSAVDASSGSVLNESLIATLQQSLQNGLKGKGSSTSPSHSPCSDYEEPWLLRSRSQSSVSAGSSGVSAAGVANVYSICHVTPSQSDTSSLRSDYAESWGYYVDYPRPHSEQTVSSPHTNTLSSGGQPGSMANGQGIQATVAPAQGDVSAKPQANTSSPDRLHRLTSPSSGYSSQSNTPTAGTPVPSFMRSMSPSGCKPKPRVPERKSSLLSSVSISSSSTSLSSNTSDSTRNSIPPPPPPLPPSLTSAPLPLSSPACTISQTFPPPPSSALLSTPMQEASINLLSSNSSPEFPPPPPPEMLNDHSMSLNGSFSPTLHTPPPPPPPPPPSSSSSLPSHWLSIPSPAHLVGIKDRLKPLSSVRRSSSIHSEESGRSAMPVITPFALQSVQLRSVKRPENRTNQMTTKPWTPEKLKKIEHLTVLPLASHSAPDKYGPPSPSSPQKKLPAHSSFAAMPLHEVKPVKELPSEQTCGLLGDSIDLNNVVPKDEVDGLERGLSPQNTTPKKKPPAVSKKPKFHISISASTPEHVQEVEEWTRASEKDAADESESSMPPTPSQAEEPSQTDIIQEAGAGEFKDTSEGEEEEEEYGEDEDGVGSTTGSVSSKDDENGEVFEPSTAGSSPAPGVNSNAFKDMVTPTRPRTTEDLFAAIHRSKRKVLGRRESEEDRSRGHASSPPTTPTELGPALSSSLPRQTGSIQRSLRKTATSSDTFKALLLKKGSRSETSFRMSATEMLRSTDPRSQRARSLDSTLDLASPTGAPDSPCASPSRSKRAPEDWARSEGVLPRYSLGTPPSMSPSSLMGPKYGRSRTPPSAASSKYNARSRILSSPMTVICEREGELAESGEGWDEPRPVSPAATPLVVPQDSSSTLSEEESS</sequence>
<feature type="compositionally biased region" description="Low complexity" evidence="1">
    <location>
        <begin position="963"/>
        <end position="974"/>
    </location>
</feature>
<dbReference type="Gene3D" id="1.20.5.340">
    <property type="match status" value="1"/>
</dbReference>
<reference evidence="3" key="1">
    <citation type="journal article" date="2014" name="Science">
        <title>Nonhuman genetics. Genomic basis for the convergent evolution of electric organs.</title>
        <authorList>
            <person name="Gallant J.R."/>
            <person name="Traeger L.L."/>
            <person name="Volkening J.D."/>
            <person name="Moffett H."/>
            <person name="Chen P.H."/>
            <person name="Novina C.D."/>
            <person name="Phillips G.N.Jr."/>
            <person name="Anand R."/>
            <person name="Wells G.B."/>
            <person name="Pinch M."/>
            <person name="Guth R."/>
            <person name="Unguez G.A."/>
            <person name="Albert J.S."/>
            <person name="Zakon H.H."/>
            <person name="Samanta M.P."/>
            <person name="Sussman M.R."/>
        </authorList>
    </citation>
    <scope>NUCLEOTIDE SEQUENCE [LARGE SCALE GENOMIC DNA]</scope>
</reference>
<feature type="compositionally biased region" description="Basic residues" evidence="1">
    <location>
        <begin position="1221"/>
        <end position="1234"/>
    </location>
</feature>
<feature type="compositionally biased region" description="Polar residues" evidence="1">
    <location>
        <begin position="884"/>
        <end position="899"/>
    </location>
</feature>
<dbReference type="GO" id="GO:0030154">
    <property type="term" value="P:cell differentiation"/>
    <property type="evidence" value="ECO:0007669"/>
    <property type="project" value="TreeGrafter"/>
</dbReference>
<proteinExistence type="predicted"/>
<feature type="region of interest" description="Disordered" evidence="1">
    <location>
        <begin position="692"/>
        <end position="725"/>
    </location>
</feature>
<feature type="region of interest" description="Disordered" evidence="1">
    <location>
        <begin position="432"/>
        <end position="454"/>
    </location>
</feature>
<feature type="region of interest" description="Disordered" evidence="1">
    <location>
        <begin position="291"/>
        <end position="323"/>
    </location>
</feature>
<feature type="compositionally biased region" description="Low complexity" evidence="1">
    <location>
        <begin position="752"/>
        <end position="762"/>
    </location>
</feature>
<dbReference type="PANTHER" id="PTHR23039">
    <property type="entry name" value="NANCE-HORAN SYNDROME PROTEIN"/>
    <property type="match status" value="1"/>
</dbReference>
<organism evidence="2 3">
    <name type="scientific">Electrophorus electricus</name>
    <name type="common">Electric eel</name>
    <name type="synonym">Gymnotus electricus</name>
    <dbReference type="NCBI Taxonomy" id="8005"/>
    <lineage>
        <taxon>Eukaryota</taxon>
        <taxon>Metazoa</taxon>
        <taxon>Chordata</taxon>
        <taxon>Craniata</taxon>
        <taxon>Vertebrata</taxon>
        <taxon>Euteleostomi</taxon>
        <taxon>Actinopterygii</taxon>
        <taxon>Neopterygii</taxon>
        <taxon>Teleostei</taxon>
        <taxon>Ostariophysi</taxon>
        <taxon>Gymnotiformes</taxon>
        <taxon>Gymnotoidei</taxon>
        <taxon>Gymnotidae</taxon>
        <taxon>Electrophorus</taxon>
    </lineage>
</organism>
<reference evidence="3" key="2">
    <citation type="journal article" date="2017" name="Sci. Adv.">
        <title>A tail of two voltages: Proteomic comparison of the three electric organs of the electric eel.</title>
        <authorList>
            <person name="Traeger L.L."/>
            <person name="Sabat G."/>
            <person name="Barrett-Wilt G.A."/>
            <person name="Wells G.B."/>
            <person name="Sussman M.R."/>
        </authorList>
    </citation>
    <scope>NUCLEOTIDE SEQUENCE [LARGE SCALE GENOMIC DNA]</scope>
</reference>
<feature type="compositionally biased region" description="Low complexity" evidence="1">
    <location>
        <begin position="927"/>
        <end position="952"/>
    </location>
</feature>
<accession>A0A4W4F5F5</accession>
<feature type="compositionally biased region" description="Polar residues" evidence="1">
    <location>
        <begin position="1273"/>
        <end position="1283"/>
    </location>
</feature>
<evidence type="ECO:0000256" key="1">
    <source>
        <dbReference type="SAM" id="MobiDB-lite"/>
    </source>
</evidence>
<feature type="compositionally biased region" description="Acidic residues" evidence="1">
    <location>
        <begin position="194"/>
        <end position="203"/>
    </location>
</feature>